<feature type="region of interest" description="Disordered" evidence="1">
    <location>
        <begin position="1071"/>
        <end position="1092"/>
    </location>
</feature>
<feature type="compositionally biased region" description="Polar residues" evidence="1">
    <location>
        <begin position="1"/>
        <end position="12"/>
    </location>
</feature>
<feature type="compositionally biased region" description="Basic and acidic residues" evidence="1">
    <location>
        <begin position="36"/>
        <end position="45"/>
    </location>
</feature>
<dbReference type="AlphaFoldDB" id="A0A4D6MWK2"/>
<feature type="compositionally biased region" description="Basic and acidic residues" evidence="1">
    <location>
        <begin position="13"/>
        <end position="27"/>
    </location>
</feature>
<feature type="compositionally biased region" description="Polar residues" evidence="1">
    <location>
        <begin position="1075"/>
        <end position="1086"/>
    </location>
</feature>
<feature type="compositionally biased region" description="Polar residues" evidence="1">
    <location>
        <begin position="815"/>
        <end position="828"/>
    </location>
</feature>
<feature type="compositionally biased region" description="Basic and acidic residues" evidence="1">
    <location>
        <begin position="471"/>
        <end position="481"/>
    </location>
</feature>
<name>A0A4D6MWK2_VIGUN</name>
<organism evidence="2 3">
    <name type="scientific">Vigna unguiculata</name>
    <name type="common">Cowpea</name>
    <dbReference type="NCBI Taxonomy" id="3917"/>
    <lineage>
        <taxon>Eukaryota</taxon>
        <taxon>Viridiplantae</taxon>
        <taxon>Streptophyta</taxon>
        <taxon>Embryophyta</taxon>
        <taxon>Tracheophyta</taxon>
        <taxon>Spermatophyta</taxon>
        <taxon>Magnoliopsida</taxon>
        <taxon>eudicotyledons</taxon>
        <taxon>Gunneridae</taxon>
        <taxon>Pentapetalae</taxon>
        <taxon>rosids</taxon>
        <taxon>fabids</taxon>
        <taxon>Fabales</taxon>
        <taxon>Fabaceae</taxon>
        <taxon>Papilionoideae</taxon>
        <taxon>50 kb inversion clade</taxon>
        <taxon>NPAAA clade</taxon>
        <taxon>indigoferoid/millettioid clade</taxon>
        <taxon>Phaseoleae</taxon>
        <taxon>Vigna</taxon>
    </lineage>
</organism>
<evidence type="ECO:0000313" key="3">
    <source>
        <dbReference type="Proteomes" id="UP000501690"/>
    </source>
</evidence>
<keyword evidence="3" id="KW-1185">Reference proteome</keyword>
<feature type="compositionally biased region" description="Polar residues" evidence="1">
    <location>
        <begin position="184"/>
        <end position="195"/>
    </location>
</feature>
<feature type="region of interest" description="Disordered" evidence="1">
    <location>
        <begin position="166"/>
        <end position="195"/>
    </location>
</feature>
<feature type="region of interest" description="Disordered" evidence="1">
    <location>
        <begin position="274"/>
        <end position="303"/>
    </location>
</feature>
<sequence>MGNEMGNNNTSTIKEEDNIGEAEKKGFQGDTNETSIAKDVEEKASIDITNEPGKDTWQDEGHGEDVKGKAQTITTDEDSQEKTIGFASNHATTVLENDSMKGDTRASDVNMENQTPPTAEAEVVQEIGEAALVSEDATTELGKVTMQEDNHDDRMKENMQMIPSDEAKDVQEGEAEAFQDEVTGLNSNNTESTLENDLLEEDTCKNDLNMENKIHPTAEVEDVQEKATGMTSHYSISSLKNDLLEEDDPEDDVNVNHQKHKTIDDKFDQLQIETRFNFDDETSEFDDKTTQEDKQDANAVKPTVNSIDVQEKTIISASDAALKLTNSFEGSGDEITEVRQPEKSPSDGSVEAKVGKSENLSSLSLEGTEEYEKQETCFREHWIETCNHHLNNEPSIQQGDEITEVRQPEMSLIDRSVVTESGNLEILSSSSLEDTQEFVKQEETREREHMLVTDNHDLNSDPSIQQGDEISDFRQPEKSPNDEAVEAKGGNSESFSSFEDTEEYEKQEETCLREHLLVAYNEPSIQQGGVVIEVGQSDTSNDGSVEAKATNSEILSSSSLEGTEEYEKQEESCLREEILLTYNHQLNNEPPIQQADVEETTVLTLSAVNMSNDIEIQESSGHSDNDEPDKFLSEQSFVGTDSLLEHNLLDTNSHSEQIKDDDLAKEMKSHVELCTDMLDTTSDSLSIDTTINGNSLTKLKCTTEDSQTSPLEYSIVVSPIELDHEENCKVPHGESILSRSGSMENSQDCKPDQCMKDSLKEYNMVYICDVSVESNGDCNGERNMLLDSNVSKLVTNDQVEEPKVTENGVPFDDFINNSNKTSEETGATSEEKHYVVPQAKKISLIEGLTDVDCRHEEGNENKIEETNQNPEISHVLVNTFEGTEMSEHCNCDLLTVPSLNLDDKEAFEKEGKEDSQHTEAELTASTATMSSIAPYSNKSIFENGGYETRESITRLSTESNPDNPNTSSQMQKSPSFNLNLRKEARPGESDKIPLLHQNKSANESFSKQTSLNLINSMPHAQYEQCMLHSEEMPVEEKIVTMERSYSRKSKAPFIGLLKEEEEAHLLGMSRIQENHAGTKNTVSSTSPKKDKRKTRSSFFSSCMCCATVP</sequence>
<feature type="region of interest" description="Disordered" evidence="1">
    <location>
        <begin position="1"/>
        <end position="120"/>
    </location>
</feature>
<feature type="compositionally biased region" description="Basic and acidic residues" evidence="1">
    <location>
        <begin position="336"/>
        <end position="345"/>
    </location>
</feature>
<gene>
    <name evidence="2" type="ORF">DEO72_LG9g31</name>
</gene>
<feature type="region of interest" description="Disordered" evidence="1">
    <location>
        <begin position="452"/>
        <end position="509"/>
    </location>
</feature>
<protein>
    <submittedName>
        <fullName evidence="2">Uncharacterized protein</fullName>
    </submittedName>
</protein>
<feature type="compositionally biased region" description="Basic and acidic residues" evidence="1">
    <location>
        <begin position="285"/>
        <end position="296"/>
    </location>
</feature>
<dbReference type="Proteomes" id="UP000501690">
    <property type="component" value="Linkage Group LG9"/>
</dbReference>
<feature type="compositionally biased region" description="Basic and acidic residues" evidence="1">
    <location>
        <begin position="52"/>
        <end position="68"/>
    </location>
</feature>
<feature type="region of interest" description="Disordered" evidence="1">
    <location>
        <begin position="133"/>
        <end position="154"/>
    </location>
</feature>
<proteinExistence type="predicted"/>
<feature type="region of interest" description="Disordered" evidence="1">
    <location>
        <begin position="952"/>
        <end position="975"/>
    </location>
</feature>
<dbReference type="EMBL" id="CP039353">
    <property type="protein sequence ID" value="QCE05031.1"/>
    <property type="molecule type" value="Genomic_DNA"/>
</dbReference>
<evidence type="ECO:0000313" key="2">
    <source>
        <dbReference type="EMBL" id="QCE05031.1"/>
    </source>
</evidence>
<reference evidence="2 3" key="1">
    <citation type="submission" date="2019-04" db="EMBL/GenBank/DDBJ databases">
        <title>An improved genome assembly and genetic linkage map for asparagus bean, Vigna unguiculata ssp. sesquipedialis.</title>
        <authorList>
            <person name="Xia Q."/>
            <person name="Zhang R."/>
            <person name="Dong Y."/>
        </authorList>
    </citation>
    <scope>NUCLEOTIDE SEQUENCE [LARGE SCALE GENOMIC DNA]</scope>
    <source>
        <tissue evidence="2">Leaf</tissue>
    </source>
</reference>
<feature type="region of interest" description="Disordered" evidence="1">
    <location>
        <begin position="327"/>
        <end position="371"/>
    </location>
</feature>
<evidence type="ECO:0000256" key="1">
    <source>
        <dbReference type="SAM" id="MobiDB-lite"/>
    </source>
</evidence>
<feature type="region of interest" description="Disordered" evidence="1">
    <location>
        <begin position="806"/>
        <end position="831"/>
    </location>
</feature>
<accession>A0A4D6MWK2</accession>
<feature type="compositionally biased region" description="Polar residues" evidence="1">
    <location>
        <begin position="953"/>
        <end position="975"/>
    </location>
</feature>